<dbReference type="Proteomes" id="UP001500002">
    <property type="component" value="Unassembled WGS sequence"/>
</dbReference>
<feature type="transmembrane region" description="Helical" evidence="7">
    <location>
        <begin position="246"/>
        <end position="266"/>
    </location>
</feature>
<evidence type="ECO:0000256" key="8">
    <source>
        <dbReference type="SAM" id="MobiDB-lite"/>
    </source>
</evidence>
<comment type="caution">
    <text evidence="10">The sequence shown here is derived from an EMBL/GenBank/DDBJ whole genome shotgun (WGS) entry which is preliminary data.</text>
</comment>
<evidence type="ECO:0000259" key="9">
    <source>
        <dbReference type="PROSITE" id="PS50928"/>
    </source>
</evidence>
<organism evidence="10 11">
    <name type="scientific">Agromyces neolithicus</name>
    <dbReference type="NCBI Taxonomy" id="269420"/>
    <lineage>
        <taxon>Bacteria</taxon>
        <taxon>Bacillati</taxon>
        <taxon>Actinomycetota</taxon>
        <taxon>Actinomycetes</taxon>
        <taxon>Micrococcales</taxon>
        <taxon>Microbacteriaceae</taxon>
        <taxon>Agromyces</taxon>
    </lineage>
</organism>
<evidence type="ECO:0000256" key="5">
    <source>
        <dbReference type="ARBA" id="ARBA00022989"/>
    </source>
</evidence>
<keyword evidence="2 7" id="KW-0813">Transport</keyword>
<comment type="subcellular location">
    <subcellularLocation>
        <location evidence="1 7">Cell membrane</location>
        <topology evidence="1 7">Multi-pass membrane protein</topology>
    </subcellularLocation>
</comment>
<proteinExistence type="inferred from homology"/>
<dbReference type="InterPro" id="IPR035906">
    <property type="entry name" value="MetI-like_sf"/>
</dbReference>
<dbReference type="RefSeq" id="WP_344297259.1">
    <property type="nucleotide sequence ID" value="NZ_BAAANJ010000017.1"/>
</dbReference>
<dbReference type="EMBL" id="BAAANJ010000017">
    <property type="protein sequence ID" value="GAA1818751.1"/>
    <property type="molecule type" value="Genomic_DNA"/>
</dbReference>
<feature type="compositionally biased region" description="Low complexity" evidence="8">
    <location>
        <begin position="1"/>
        <end position="28"/>
    </location>
</feature>
<evidence type="ECO:0000256" key="1">
    <source>
        <dbReference type="ARBA" id="ARBA00004651"/>
    </source>
</evidence>
<feature type="region of interest" description="Disordered" evidence="8">
    <location>
        <begin position="1"/>
        <end position="38"/>
    </location>
</feature>
<protein>
    <submittedName>
        <fullName evidence="10">Sugar ABC transporter permease</fullName>
    </submittedName>
</protein>
<evidence type="ECO:0000256" key="4">
    <source>
        <dbReference type="ARBA" id="ARBA00022692"/>
    </source>
</evidence>
<dbReference type="PANTHER" id="PTHR30193:SF41">
    <property type="entry name" value="DIACETYLCHITOBIOSE UPTAKE SYSTEM PERMEASE PROTEIN NGCF"/>
    <property type="match status" value="1"/>
</dbReference>
<dbReference type="Gene3D" id="1.10.3720.10">
    <property type="entry name" value="MetI-like"/>
    <property type="match status" value="1"/>
</dbReference>
<gene>
    <name evidence="10" type="ORF">GCM10009749_31230</name>
</gene>
<reference evidence="10 11" key="1">
    <citation type="journal article" date="2019" name="Int. J. Syst. Evol. Microbiol.">
        <title>The Global Catalogue of Microorganisms (GCM) 10K type strain sequencing project: providing services to taxonomists for standard genome sequencing and annotation.</title>
        <authorList>
            <consortium name="The Broad Institute Genomics Platform"/>
            <consortium name="The Broad Institute Genome Sequencing Center for Infectious Disease"/>
            <person name="Wu L."/>
            <person name="Ma J."/>
        </authorList>
    </citation>
    <scope>NUCLEOTIDE SEQUENCE [LARGE SCALE GENOMIC DNA]</scope>
    <source>
        <strain evidence="10 11">JCM 14322</strain>
    </source>
</reference>
<feature type="transmembrane region" description="Helical" evidence="7">
    <location>
        <begin position="146"/>
        <end position="169"/>
    </location>
</feature>
<evidence type="ECO:0000256" key="6">
    <source>
        <dbReference type="ARBA" id="ARBA00023136"/>
    </source>
</evidence>
<keyword evidence="3" id="KW-1003">Cell membrane</keyword>
<dbReference type="Pfam" id="PF00528">
    <property type="entry name" value="BPD_transp_1"/>
    <property type="match status" value="1"/>
</dbReference>
<accession>A0ABN2MBW9</accession>
<feature type="compositionally biased region" description="Basic residues" evidence="8">
    <location>
        <begin position="29"/>
        <end position="38"/>
    </location>
</feature>
<feature type="transmembrane region" description="Helical" evidence="7">
    <location>
        <begin position="307"/>
        <end position="326"/>
    </location>
</feature>
<dbReference type="CDD" id="cd06261">
    <property type="entry name" value="TM_PBP2"/>
    <property type="match status" value="1"/>
</dbReference>
<keyword evidence="11" id="KW-1185">Reference proteome</keyword>
<keyword evidence="4 7" id="KW-0812">Transmembrane</keyword>
<feature type="domain" description="ABC transmembrane type-1" evidence="9">
    <location>
        <begin position="111"/>
        <end position="323"/>
    </location>
</feature>
<dbReference type="PROSITE" id="PS50928">
    <property type="entry name" value="ABC_TM1"/>
    <property type="match status" value="1"/>
</dbReference>
<feature type="transmembrane region" description="Helical" evidence="7">
    <location>
        <begin position="46"/>
        <end position="68"/>
    </location>
</feature>
<evidence type="ECO:0000256" key="7">
    <source>
        <dbReference type="RuleBase" id="RU363032"/>
    </source>
</evidence>
<evidence type="ECO:0000313" key="11">
    <source>
        <dbReference type="Proteomes" id="UP001500002"/>
    </source>
</evidence>
<keyword evidence="5 7" id="KW-1133">Transmembrane helix</keyword>
<dbReference type="PANTHER" id="PTHR30193">
    <property type="entry name" value="ABC TRANSPORTER PERMEASE PROTEIN"/>
    <property type="match status" value="1"/>
</dbReference>
<sequence length="334" mass="35663">MTIATPAAASAAASGPAPGASGASGAAPRRARRRHGRTRREATTGWLFMLPFAILFVVVFLIPILVSIQSSLFAQKSAGEGLYGGGEVVDTFVGLDNFALAITSQPFWAGMGRVVLYAGIQIPVMIVAALLLALLLDSFIVRRPGFFRLAFFLPFAIPGIIAAMIWLYLYTPEVSPFMQYLPEGTELMAPGTILFSMANMTTWTYTGYNMLIFLAALQAIPRDLYEAARLDGASGWKIATRIKVPLVRGAALLAVLLSIIGTIQLFNEPVIMESANPWMGKDYTPMMLTYNSLLGAVSPSGTGPASAYSLLMAVIAGGLAIVYALLQRRKGDAA</sequence>
<comment type="similarity">
    <text evidence="7">Belongs to the binding-protein-dependent transport system permease family.</text>
</comment>
<feature type="transmembrane region" description="Helical" evidence="7">
    <location>
        <begin position="114"/>
        <end position="134"/>
    </location>
</feature>
<evidence type="ECO:0000313" key="10">
    <source>
        <dbReference type="EMBL" id="GAA1818751.1"/>
    </source>
</evidence>
<evidence type="ECO:0000256" key="2">
    <source>
        <dbReference type="ARBA" id="ARBA00022448"/>
    </source>
</evidence>
<dbReference type="InterPro" id="IPR000515">
    <property type="entry name" value="MetI-like"/>
</dbReference>
<dbReference type="InterPro" id="IPR051393">
    <property type="entry name" value="ABC_transporter_permease"/>
</dbReference>
<keyword evidence="6 7" id="KW-0472">Membrane</keyword>
<dbReference type="SUPFAM" id="SSF161098">
    <property type="entry name" value="MetI-like"/>
    <property type="match status" value="1"/>
</dbReference>
<name>A0ABN2MBW9_9MICO</name>
<evidence type="ECO:0000256" key="3">
    <source>
        <dbReference type="ARBA" id="ARBA00022475"/>
    </source>
</evidence>